<gene>
    <name evidence="2" type="ORF">TRAPUB_11885</name>
</gene>
<feature type="region of interest" description="Disordered" evidence="1">
    <location>
        <begin position="307"/>
        <end position="465"/>
    </location>
</feature>
<protein>
    <submittedName>
        <fullName evidence="2">Uncharacterized protein</fullName>
    </submittedName>
</protein>
<comment type="caution">
    <text evidence="2">The sequence shown here is derived from an EMBL/GenBank/DDBJ whole genome shotgun (WGS) entry which is preliminary data.</text>
</comment>
<name>A0A1M2VVG2_TRAPU</name>
<evidence type="ECO:0000313" key="2">
    <source>
        <dbReference type="EMBL" id="OJT11599.1"/>
    </source>
</evidence>
<dbReference type="Proteomes" id="UP000184267">
    <property type="component" value="Unassembled WGS sequence"/>
</dbReference>
<feature type="compositionally biased region" description="Low complexity" evidence="1">
    <location>
        <begin position="424"/>
        <end position="434"/>
    </location>
</feature>
<sequence>MVVRRPDLASGEVHRAPPDVFKEFLKYIKADRSLFPNEEPGTDCLRQARDFPKLKWWKENSWRAHIKASKGSSKIGKSTGNLGKTHAANGENVSCLYIEDADGVAVDGHCIRRLREFAANTLMYMKEQKLLLGVPRWEEVDVRVRETCVDALRRKWPELQACEDNWKTHVFMKEAYYENIVRPPRPSKKMEPDAVSLDNAQYVVDDRFSPSPIDEDPPPSLLTITAATCSSAPRPKPRPKRKSPPASETSGAGPSKRPNLAVVTDFDHRASEAISGAKSSVPDIGLRPASHDDAVPHPRHIELQQSNTQVDVCPPSPSAQHPALDNNADINNTPQHPARDENADSNDAMDDANASNENRAEGSTVLPPTGKGKKRVPVDIPRTTDDLTHRVLSNPSAIPTAPAMPSAGSERATSTSTARNAPSGTTKTGPAQAKGKAKAGKPKPKSGASSTAKVWPPLASEKQPKWVYGRDDWLKANPNGTLEEFENHYTNELKENERRKISRDQK</sequence>
<dbReference type="OMA" id="KWVYGRD"/>
<feature type="compositionally biased region" description="Polar residues" evidence="1">
    <location>
        <begin position="411"/>
        <end position="423"/>
    </location>
</feature>
<evidence type="ECO:0000256" key="1">
    <source>
        <dbReference type="SAM" id="MobiDB-lite"/>
    </source>
</evidence>
<keyword evidence="3" id="KW-1185">Reference proteome</keyword>
<accession>A0A1M2VVG2</accession>
<feature type="region of interest" description="Disordered" evidence="1">
    <location>
        <begin position="228"/>
        <end position="259"/>
    </location>
</feature>
<organism evidence="2 3">
    <name type="scientific">Trametes pubescens</name>
    <name type="common">White-rot fungus</name>
    <dbReference type="NCBI Taxonomy" id="154538"/>
    <lineage>
        <taxon>Eukaryota</taxon>
        <taxon>Fungi</taxon>
        <taxon>Dikarya</taxon>
        <taxon>Basidiomycota</taxon>
        <taxon>Agaricomycotina</taxon>
        <taxon>Agaricomycetes</taxon>
        <taxon>Polyporales</taxon>
        <taxon>Polyporaceae</taxon>
        <taxon>Trametes</taxon>
    </lineage>
</organism>
<dbReference type="OrthoDB" id="2757640at2759"/>
<feature type="non-terminal residue" evidence="2">
    <location>
        <position position="506"/>
    </location>
</feature>
<dbReference type="STRING" id="154538.A0A1M2VVG2"/>
<feature type="compositionally biased region" description="Basic residues" evidence="1">
    <location>
        <begin position="435"/>
        <end position="444"/>
    </location>
</feature>
<dbReference type="EMBL" id="MNAD01000612">
    <property type="protein sequence ID" value="OJT11599.1"/>
    <property type="molecule type" value="Genomic_DNA"/>
</dbReference>
<evidence type="ECO:0000313" key="3">
    <source>
        <dbReference type="Proteomes" id="UP000184267"/>
    </source>
</evidence>
<reference evidence="2 3" key="1">
    <citation type="submission" date="2016-10" db="EMBL/GenBank/DDBJ databases">
        <title>Genome sequence of the basidiomycete white-rot fungus Trametes pubescens.</title>
        <authorList>
            <person name="Makela M.R."/>
            <person name="Granchi Z."/>
            <person name="Peng M."/>
            <person name="De Vries R.P."/>
            <person name="Grigoriev I."/>
            <person name="Riley R."/>
            <person name="Hilden K."/>
        </authorList>
    </citation>
    <scope>NUCLEOTIDE SEQUENCE [LARGE SCALE GENOMIC DNA]</scope>
    <source>
        <strain evidence="2 3">FBCC735</strain>
    </source>
</reference>
<proteinExistence type="predicted"/>
<feature type="region of interest" description="Disordered" evidence="1">
    <location>
        <begin position="470"/>
        <end position="489"/>
    </location>
</feature>
<dbReference type="AlphaFoldDB" id="A0A1M2VVG2"/>
<feature type="region of interest" description="Disordered" evidence="1">
    <location>
        <begin position="274"/>
        <end position="295"/>
    </location>
</feature>